<evidence type="ECO:0000313" key="11">
    <source>
        <dbReference type="Proteomes" id="UP000198781"/>
    </source>
</evidence>
<dbReference type="Pfam" id="PF01071">
    <property type="entry name" value="GARS_A"/>
    <property type="match status" value="1"/>
</dbReference>
<dbReference type="InterPro" id="IPR037123">
    <property type="entry name" value="PRibGlycinamide_synth_C_sf"/>
</dbReference>
<evidence type="ECO:0000256" key="1">
    <source>
        <dbReference type="ARBA" id="ARBA00001936"/>
    </source>
</evidence>
<dbReference type="InterPro" id="IPR020560">
    <property type="entry name" value="PRibGlycinamide_synth_C-dom"/>
</dbReference>
<evidence type="ECO:0000256" key="7">
    <source>
        <dbReference type="ARBA" id="ARBA00042242"/>
    </source>
</evidence>
<proteinExistence type="inferred from homology"/>
<dbReference type="SUPFAM" id="SSF51246">
    <property type="entry name" value="Rudiment single hybrid motif"/>
    <property type="match status" value="1"/>
</dbReference>
<dbReference type="SUPFAM" id="SSF56059">
    <property type="entry name" value="Glutathione synthetase ATP-binding domain-like"/>
    <property type="match status" value="1"/>
</dbReference>
<keyword evidence="11" id="KW-1185">Reference proteome</keyword>
<dbReference type="InterPro" id="IPR020561">
    <property type="entry name" value="PRibGlycinamid_synth_ATP-grasp"/>
</dbReference>
<reference evidence="10 11" key="1">
    <citation type="submission" date="2016-10" db="EMBL/GenBank/DDBJ databases">
        <authorList>
            <person name="de Groot N.N."/>
        </authorList>
    </citation>
    <scope>NUCLEOTIDE SEQUENCE [LARGE SCALE GENOMIC DNA]</scope>
    <source>
        <strain evidence="10 11">DSM 16619</strain>
    </source>
</reference>
<evidence type="ECO:0000256" key="5">
    <source>
        <dbReference type="ARBA" id="ARBA00022840"/>
    </source>
</evidence>
<dbReference type="GO" id="GO:0006164">
    <property type="term" value="P:purine nucleotide biosynthetic process"/>
    <property type="evidence" value="ECO:0007669"/>
    <property type="project" value="UniProtKB-KW"/>
</dbReference>
<gene>
    <name evidence="10" type="ORF">SAMN05192589_101284</name>
</gene>
<dbReference type="SMART" id="SM01209">
    <property type="entry name" value="GARS_A"/>
    <property type="match status" value="1"/>
</dbReference>
<sequence>MRFLGIGQTNDLAAMYEGLQRRGHEVRVVIEDPACHDVFEGILQRAQGWDTELGWVKAAGDDGMVLFESATQGELQDALRAEGFQVIGGSALGDRLEADRTFGQDVLKAAGLQVAQCHRFTSYEAGISFLLRRPARYVLKFNGASSERTRNYVGQSRDGADVNALLSMYAGQRNATVEAGTEAIDFVLMDFIDGIEVGVGGYFNGHDFLEPVCVDFEHKRFFPGDLGELTGEMGTIVSYRQSGRLYETVLRPLAPMLREGGYCGYININLIANENGLWPLEFTCRFGYPGFAICEALHTDPWETIFRRMLRRDSLRFGTKDGFACGVVLTVPPFPYRHGYAALSKGLPIFLDPAMTAQQREHLHFAEVALREGQLVASGSCGYLGVATGLGVTVADANRAALELVRKVLVPNLRYRTDIGARLSGGELQRLRSWGWLQGAPEMA</sequence>
<dbReference type="PANTHER" id="PTHR43472:SF1">
    <property type="entry name" value="PHOSPHORIBOSYLAMINE--GLYCINE LIGASE, CHLOROPLASTIC"/>
    <property type="match status" value="1"/>
</dbReference>
<comment type="cofactor">
    <cofactor evidence="1">
        <name>Mn(2+)</name>
        <dbReference type="ChEBI" id="CHEBI:29035"/>
    </cofactor>
</comment>
<feature type="domain" description="Phosphoribosylglycinamide synthetase C-domain" evidence="9">
    <location>
        <begin position="323"/>
        <end position="424"/>
    </location>
</feature>
<evidence type="ECO:0000259" key="9">
    <source>
        <dbReference type="SMART" id="SM01210"/>
    </source>
</evidence>
<dbReference type="GO" id="GO:0009113">
    <property type="term" value="P:purine nucleobase biosynthetic process"/>
    <property type="evidence" value="ECO:0007669"/>
    <property type="project" value="InterPro"/>
</dbReference>
<dbReference type="InterPro" id="IPR011054">
    <property type="entry name" value="Rudment_hybrid_motif"/>
</dbReference>
<dbReference type="OrthoDB" id="7245627at2"/>
<dbReference type="STRING" id="187868.SAMN05192589_101284"/>
<accession>A0A1G6IZM9</accession>
<comment type="similarity">
    <text evidence="6">Belongs to the GARS family.</text>
</comment>
<dbReference type="EMBL" id="FMZC01000001">
    <property type="protein sequence ID" value="SDC11978.1"/>
    <property type="molecule type" value="Genomic_DNA"/>
</dbReference>
<dbReference type="Gene3D" id="3.90.600.10">
    <property type="entry name" value="Phosphoribosylglycinamide synthetase, C-terminal domain"/>
    <property type="match status" value="1"/>
</dbReference>
<evidence type="ECO:0000256" key="4">
    <source>
        <dbReference type="ARBA" id="ARBA00022755"/>
    </source>
</evidence>
<organism evidence="10 11">
    <name type="scientific">Paracidovorax valerianellae</name>
    <dbReference type="NCBI Taxonomy" id="187868"/>
    <lineage>
        <taxon>Bacteria</taxon>
        <taxon>Pseudomonadati</taxon>
        <taxon>Pseudomonadota</taxon>
        <taxon>Betaproteobacteria</taxon>
        <taxon>Burkholderiales</taxon>
        <taxon>Comamonadaceae</taxon>
        <taxon>Paracidovorax</taxon>
    </lineage>
</organism>
<evidence type="ECO:0000256" key="2">
    <source>
        <dbReference type="ARBA" id="ARBA00022598"/>
    </source>
</evidence>
<dbReference type="PANTHER" id="PTHR43472">
    <property type="entry name" value="PHOSPHORIBOSYLAMINE--GLYCINE LIGASE"/>
    <property type="match status" value="1"/>
</dbReference>
<keyword evidence="4" id="KW-0658">Purine biosynthesis</keyword>
<dbReference type="Gene3D" id="3.30.470.20">
    <property type="entry name" value="ATP-grasp fold, B domain"/>
    <property type="match status" value="1"/>
</dbReference>
<dbReference type="InterPro" id="IPR000115">
    <property type="entry name" value="PRibGlycinamide_synth"/>
</dbReference>
<dbReference type="Proteomes" id="UP000198781">
    <property type="component" value="Unassembled WGS sequence"/>
</dbReference>
<dbReference type="SMART" id="SM01210">
    <property type="entry name" value="GARS_C"/>
    <property type="match status" value="1"/>
</dbReference>
<keyword evidence="5" id="KW-0067">ATP-binding</keyword>
<dbReference type="GO" id="GO:0004637">
    <property type="term" value="F:phosphoribosylamine-glycine ligase activity"/>
    <property type="evidence" value="ECO:0007669"/>
    <property type="project" value="InterPro"/>
</dbReference>
<name>A0A1G6IZM9_9BURK</name>
<keyword evidence="2 10" id="KW-0436">Ligase</keyword>
<evidence type="ECO:0000256" key="6">
    <source>
        <dbReference type="ARBA" id="ARBA00038345"/>
    </source>
</evidence>
<dbReference type="GO" id="GO:0005524">
    <property type="term" value="F:ATP binding"/>
    <property type="evidence" value="ECO:0007669"/>
    <property type="project" value="UniProtKB-KW"/>
</dbReference>
<protein>
    <recommendedName>
        <fullName evidence="7">Glycinamide ribonucleotide synthetase</fullName>
    </recommendedName>
    <alternativeName>
        <fullName evidence="8">Phosphoribosylglycinamide synthetase</fullName>
    </alternativeName>
</protein>
<evidence type="ECO:0000313" key="10">
    <source>
        <dbReference type="EMBL" id="SDC11978.1"/>
    </source>
</evidence>
<dbReference type="AlphaFoldDB" id="A0A1G6IZM9"/>
<keyword evidence="3" id="KW-0547">Nucleotide-binding</keyword>
<evidence type="ECO:0000256" key="8">
    <source>
        <dbReference type="ARBA" id="ARBA00042864"/>
    </source>
</evidence>
<evidence type="ECO:0000256" key="3">
    <source>
        <dbReference type="ARBA" id="ARBA00022741"/>
    </source>
</evidence>